<sequence length="646" mass="70651">MQTLSALFTGQMARALCNTLLHSLWQGVLLAIVTGIIVLCTRSSRASTRYNSLVAALTVFTLGAVVTFICEWHNAATAAVSGNAAAYMPAVVFEQVQYGGAATDSLTVLLQQWINQHTGALVQIWLLLFTMKTIQLLAGLHGTWYMRRYKTAAVTGYWQQQLQQLSNRLQLRQKVQLLESQLAKVPMVIGHMKPVLLLPIGLLNNLPPDETTAILIHELAHIRRRDYLVNLLQSLVETVFFFNPAIWWIAALLRTERENCCDDIAVAHTGNKAKYIRALVSCQEYHTRGASAHYAMTLGKKGGALMQRVQRMIGSRNRSLNRWEKLLLSLCIVAVLVVAGIPAFEQRKQPSPAQYAGTAYSDTTRKKAEPPYEVYKPEEISSGTYLHNQQKWNGQLYHTYLVKEKDGVLYQIVFADDQMSSLYINGKAIPQNEWAAYRKKIEKLTAAPAPPAAPFAIVPDHPEAAETPEPAELQAPAAPTPAKTAKGATAPAAQSLPLPPPAPKTARAAQPVITTDVLMSPAASAPAIPAPPTPGGKVTSSGKTTMSTDVSGGNFVITRDDSGENVVSSGYVPRPDKPNAEQVIINELLKRKIITSTQNLRFTISTENGLKVNDVQQPDAVCKAILQQLGTGNDHFSMAYSKDTKD</sequence>
<dbReference type="Gene3D" id="3.30.2010.10">
    <property type="entry name" value="Metalloproteases ('zincins'), catalytic domain"/>
    <property type="match status" value="1"/>
</dbReference>
<name>A0A3E1NJ95_9BACT</name>
<dbReference type="InterPro" id="IPR008756">
    <property type="entry name" value="Peptidase_M56"/>
</dbReference>
<keyword evidence="2" id="KW-1133">Transmembrane helix</keyword>
<protein>
    <recommendedName>
        <fullName evidence="3">Peptidase M56 domain-containing protein</fullName>
    </recommendedName>
</protein>
<feature type="transmembrane region" description="Helical" evidence="2">
    <location>
        <begin position="120"/>
        <end position="140"/>
    </location>
</feature>
<evidence type="ECO:0000259" key="3">
    <source>
        <dbReference type="Pfam" id="PF05569"/>
    </source>
</evidence>
<comment type="caution">
    <text evidence="4">The sequence shown here is derived from an EMBL/GenBank/DDBJ whole genome shotgun (WGS) entry which is preliminary data.</text>
</comment>
<dbReference type="EMBL" id="QTJU01000003">
    <property type="protein sequence ID" value="RFM28007.1"/>
    <property type="molecule type" value="Genomic_DNA"/>
</dbReference>
<dbReference type="Pfam" id="PF05569">
    <property type="entry name" value="Peptidase_M56"/>
    <property type="match status" value="1"/>
</dbReference>
<dbReference type="Proteomes" id="UP000261284">
    <property type="component" value="Unassembled WGS sequence"/>
</dbReference>
<dbReference type="InterPro" id="IPR052173">
    <property type="entry name" value="Beta-lactam_resp_regulator"/>
</dbReference>
<proteinExistence type="predicted"/>
<dbReference type="OrthoDB" id="15218at2"/>
<feature type="domain" description="Peptidase M56" evidence="3">
    <location>
        <begin position="60"/>
        <end position="309"/>
    </location>
</feature>
<evidence type="ECO:0000313" key="5">
    <source>
        <dbReference type="Proteomes" id="UP000261284"/>
    </source>
</evidence>
<feature type="transmembrane region" description="Helical" evidence="2">
    <location>
        <begin position="25"/>
        <end position="41"/>
    </location>
</feature>
<keyword evidence="2" id="KW-0812">Transmembrane</keyword>
<feature type="region of interest" description="Disordered" evidence="1">
    <location>
        <begin position="523"/>
        <end position="561"/>
    </location>
</feature>
<accession>A0A3E1NJ95</accession>
<dbReference type="RefSeq" id="WP_116847253.1">
    <property type="nucleotide sequence ID" value="NZ_QTJU01000003.1"/>
</dbReference>
<feature type="transmembrane region" description="Helical" evidence="2">
    <location>
        <begin position="326"/>
        <end position="344"/>
    </location>
</feature>
<dbReference type="PANTHER" id="PTHR34978">
    <property type="entry name" value="POSSIBLE SENSOR-TRANSDUCER PROTEIN BLAR"/>
    <property type="match status" value="1"/>
</dbReference>
<feature type="compositionally biased region" description="Low complexity" evidence="1">
    <location>
        <begin position="465"/>
        <end position="496"/>
    </location>
</feature>
<organism evidence="4 5">
    <name type="scientific">Deminuibacter soli</name>
    <dbReference type="NCBI Taxonomy" id="2291815"/>
    <lineage>
        <taxon>Bacteria</taxon>
        <taxon>Pseudomonadati</taxon>
        <taxon>Bacteroidota</taxon>
        <taxon>Chitinophagia</taxon>
        <taxon>Chitinophagales</taxon>
        <taxon>Chitinophagaceae</taxon>
        <taxon>Deminuibacter</taxon>
    </lineage>
</organism>
<keyword evidence="5" id="KW-1185">Reference proteome</keyword>
<dbReference type="CDD" id="cd07341">
    <property type="entry name" value="M56_BlaR1_MecR1_like"/>
    <property type="match status" value="1"/>
</dbReference>
<evidence type="ECO:0000256" key="1">
    <source>
        <dbReference type="SAM" id="MobiDB-lite"/>
    </source>
</evidence>
<feature type="transmembrane region" description="Helical" evidence="2">
    <location>
        <begin position="53"/>
        <end position="74"/>
    </location>
</feature>
<feature type="compositionally biased region" description="Polar residues" evidence="1">
    <location>
        <begin position="538"/>
        <end position="551"/>
    </location>
</feature>
<dbReference type="PANTHER" id="PTHR34978:SF3">
    <property type="entry name" value="SLR0241 PROTEIN"/>
    <property type="match status" value="1"/>
</dbReference>
<gene>
    <name evidence="4" type="ORF">DXN05_10725</name>
</gene>
<evidence type="ECO:0000313" key="4">
    <source>
        <dbReference type="EMBL" id="RFM28007.1"/>
    </source>
</evidence>
<keyword evidence="2" id="KW-0472">Membrane</keyword>
<evidence type="ECO:0000256" key="2">
    <source>
        <dbReference type="SAM" id="Phobius"/>
    </source>
</evidence>
<feature type="region of interest" description="Disordered" evidence="1">
    <location>
        <begin position="462"/>
        <end position="508"/>
    </location>
</feature>
<dbReference type="AlphaFoldDB" id="A0A3E1NJ95"/>
<reference evidence="4 5" key="1">
    <citation type="submission" date="2018-08" db="EMBL/GenBank/DDBJ databases">
        <title>Chitinophagaceae sp. K23C18032701, a novel bacterium isolated from forest soil.</title>
        <authorList>
            <person name="Wang C."/>
        </authorList>
    </citation>
    <scope>NUCLEOTIDE SEQUENCE [LARGE SCALE GENOMIC DNA]</scope>
    <source>
        <strain evidence="4 5">K23C18032701</strain>
    </source>
</reference>